<evidence type="ECO:0000313" key="1">
    <source>
        <dbReference type="EMBL" id="PIE20399.1"/>
    </source>
</evidence>
<protein>
    <submittedName>
        <fullName evidence="1">Uncharacterized protein</fullName>
    </submittedName>
</protein>
<organism evidence="1 2">
    <name type="scientific">Neptuniibacter caesariensis</name>
    <dbReference type="NCBI Taxonomy" id="207954"/>
    <lineage>
        <taxon>Bacteria</taxon>
        <taxon>Pseudomonadati</taxon>
        <taxon>Pseudomonadota</taxon>
        <taxon>Gammaproteobacteria</taxon>
        <taxon>Oceanospirillales</taxon>
        <taxon>Oceanospirillaceae</taxon>
        <taxon>Neptuniibacter</taxon>
    </lineage>
</organism>
<gene>
    <name evidence="1" type="ORF">CSA61_02370</name>
</gene>
<proteinExistence type="predicted"/>
<reference evidence="1 2" key="1">
    <citation type="submission" date="2017-10" db="EMBL/GenBank/DDBJ databases">
        <title>Novel microbial diversity and functional potential in the marine mammal oral microbiome.</title>
        <authorList>
            <person name="Dudek N.K."/>
            <person name="Sun C.L."/>
            <person name="Burstein D."/>
            <person name="Kantor R.S."/>
            <person name="Aliaga Goltsman D.S."/>
            <person name="Bik E.M."/>
            <person name="Thomas B.C."/>
            <person name="Banfield J.F."/>
            <person name="Relman D.A."/>
        </authorList>
    </citation>
    <scope>NUCLEOTIDE SEQUENCE [LARGE SCALE GENOMIC DNA]</scope>
    <source>
        <strain evidence="1">DOLJORAL78_49_30</strain>
    </source>
</reference>
<name>A0A2G6JD35_NEPCE</name>
<dbReference type="EMBL" id="PDSG01000008">
    <property type="protein sequence ID" value="PIE20399.1"/>
    <property type="molecule type" value="Genomic_DNA"/>
</dbReference>
<comment type="caution">
    <text evidence="1">The sequence shown here is derived from an EMBL/GenBank/DDBJ whole genome shotgun (WGS) entry which is preliminary data.</text>
</comment>
<evidence type="ECO:0000313" key="2">
    <source>
        <dbReference type="Proteomes" id="UP000242733"/>
    </source>
</evidence>
<accession>A0A2G6JD35</accession>
<dbReference type="Proteomes" id="UP000242733">
    <property type="component" value="Unassembled WGS sequence"/>
</dbReference>
<sequence length="82" mass="9446">MTSNDVLKQCLCLSLQGKPEEADNLQLLSQIPNQSIYRCMKCHSFLAYSENTQSWEVLLQADLETELKTLYQSDTFQNRELG</sequence>
<dbReference type="AlphaFoldDB" id="A0A2G6JD35"/>